<dbReference type="InterPro" id="IPR044534">
    <property type="entry name" value="TTL1-4"/>
</dbReference>
<dbReference type="GO" id="GO:0005737">
    <property type="term" value="C:cytoplasm"/>
    <property type="evidence" value="ECO:0007669"/>
    <property type="project" value="TreeGrafter"/>
</dbReference>
<accession>A0A2G5EPU5</accession>
<name>A0A2G5EPU5_AQUCA</name>
<dbReference type="SUPFAM" id="SSF52833">
    <property type="entry name" value="Thioredoxin-like"/>
    <property type="match status" value="1"/>
</dbReference>
<dbReference type="InParanoid" id="A0A2G5EPU5"/>
<reference evidence="4 5" key="1">
    <citation type="submission" date="2017-09" db="EMBL/GenBank/DDBJ databases">
        <title>WGS assembly of Aquilegia coerulea Goldsmith.</title>
        <authorList>
            <person name="Hodges S."/>
            <person name="Kramer E."/>
            <person name="Nordborg M."/>
            <person name="Tomkins J."/>
            <person name="Borevitz J."/>
            <person name="Derieg N."/>
            <person name="Yan J."/>
            <person name="Mihaltcheva S."/>
            <person name="Hayes R.D."/>
            <person name="Rokhsar D."/>
        </authorList>
    </citation>
    <scope>NUCLEOTIDE SEQUENCE [LARGE SCALE GENOMIC DNA]</scope>
    <source>
        <strain evidence="5">cv. Goldsmith</strain>
    </source>
</reference>
<keyword evidence="1" id="KW-0802">TPR repeat</keyword>
<protein>
    <recommendedName>
        <fullName evidence="3">Thioredoxin domain-containing protein</fullName>
    </recommendedName>
</protein>
<dbReference type="STRING" id="218851.A0A2G5EPU5"/>
<dbReference type="InterPro" id="IPR036249">
    <property type="entry name" value="Thioredoxin-like_sf"/>
</dbReference>
<feature type="region of interest" description="Disordered" evidence="2">
    <location>
        <begin position="39"/>
        <end position="129"/>
    </location>
</feature>
<evidence type="ECO:0000313" key="5">
    <source>
        <dbReference type="Proteomes" id="UP000230069"/>
    </source>
</evidence>
<dbReference type="EMBL" id="KZ305022">
    <property type="protein sequence ID" value="PIA57783.1"/>
    <property type="molecule type" value="Genomic_DNA"/>
</dbReference>
<dbReference type="Gene3D" id="3.40.30.10">
    <property type="entry name" value="Glutaredoxin"/>
    <property type="match status" value="1"/>
</dbReference>
<dbReference type="InterPro" id="IPR013766">
    <property type="entry name" value="Thioredoxin_domain"/>
</dbReference>
<dbReference type="GO" id="GO:0006950">
    <property type="term" value="P:response to stress"/>
    <property type="evidence" value="ECO:0007669"/>
    <property type="project" value="UniProtKB-ARBA"/>
</dbReference>
<proteinExistence type="predicted"/>
<feature type="repeat" description="TPR" evidence="1">
    <location>
        <begin position="274"/>
        <end position="307"/>
    </location>
</feature>
<dbReference type="Pfam" id="PF00515">
    <property type="entry name" value="TPR_1"/>
    <property type="match status" value="1"/>
</dbReference>
<dbReference type="PANTHER" id="PTHR46050:SF29">
    <property type="entry name" value="TPR REPEAT-CONTAINING THIOREDOXIN TTL4"/>
    <property type="match status" value="1"/>
</dbReference>
<dbReference type="InterPro" id="IPR019734">
    <property type="entry name" value="TPR_rpt"/>
</dbReference>
<gene>
    <name evidence="4" type="ORF">AQUCO_00500005v1</name>
</gene>
<dbReference type="CDD" id="cd02947">
    <property type="entry name" value="TRX_family"/>
    <property type="match status" value="1"/>
</dbReference>
<dbReference type="SUPFAM" id="SSF48452">
    <property type="entry name" value="TPR-like"/>
    <property type="match status" value="2"/>
</dbReference>
<keyword evidence="5" id="KW-1185">Reference proteome</keyword>
<evidence type="ECO:0000256" key="1">
    <source>
        <dbReference type="PROSITE-ProRule" id="PRU00339"/>
    </source>
</evidence>
<evidence type="ECO:0000313" key="4">
    <source>
        <dbReference type="EMBL" id="PIA57783.1"/>
    </source>
</evidence>
<dbReference type="Proteomes" id="UP000230069">
    <property type="component" value="Unassembled WGS sequence"/>
</dbReference>
<dbReference type="FunCoup" id="A0A2G5EPU5">
    <property type="interactions" value="296"/>
</dbReference>
<organism evidence="4 5">
    <name type="scientific">Aquilegia coerulea</name>
    <name type="common">Rocky mountain columbine</name>
    <dbReference type="NCBI Taxonomy" id="218851"/>
    <lineage>
        <taxon>Eukaryota</taxon>
        <taxon>Viridiplantae</taxon>
        <taxon>Streptophyta</taxon>
        <taxon>Embryophyta</taxon>
        <taxon>Tracheophyta</taxon>
        <taxon>Spermatophyta</taxon>
        <taxon>Magnoliopsida</taxon>
        <taxon>Ranunculales</taxon>
        <taxon>Ranunculaceae</taxon>
        <taxon>Thalictroideae</taxon>
        <taxon>Aquilegia</taxon>
    </lineage>
</organism>
<feature type="domain" description="Thioredoxin" evidence="3">
    <location>
        <begin position="651"/>
        <end position="751"/>
    </location>
</feature>
<dbReference type="Gene3D" id="1.25.40.10">
    <property type="entry name" value="Tetratricopeptide repeat domain"/>
    <property type="match status" value="1"/>
</dbReference>
<sequence length="758" mass="81473">MGDMSNSRKPNSEIVFDSLNDRFQRSSLSCENKYKYKKGQQPDFKEFDLGSPVSPLRTSRGGAGVAAAAAGGSGGLIPTPTSSSSSSSGSVSGRTGNNPSLRRSDRGGNNHSGELSGSSENSPTAADSVRSAPLTLNYELGHRRSISTTSPLIHSGGGGGGSVCSSSSGCGGGLVNSPIVNALPTGNICPSGKIMKTGMVTKNLQRNDVLGSGKVNYGHGSIMWGPSGGKSNGSSNGGCGGGAVGGRIGDGGGVSSSEMSESIIIERALVSSDLEMVKKVGNDLYYKGHFLKALSLYDRAIAISPGNAVCRSNRAAALTRLGRLAEAVKECEEAVRLDPMYEKAHHRLGSLHLRLGQVGNARQHLCFPGKQPDPRELENLQLLEKHLSRCSDFRRTREWKSALKEADAAIAAGADSSPQLFACRAEALLKLHQLVDADYGLSSIPKVEPYPLSCARTKFFGMLSEAYVFFVRAEVETALGRFGNAVTAAEEAGKIDPLNIEIAMMLNNVRLVKSARDRGNGLFNSEKYIEAASAYGEGLKLDNTNSVLYCNRAACWSKLRQWDKSVEDCNKALKIQPGYTKALLRRAQSNGKLERWAECVRDYELLRKEHPGDKEVAEGLSQAQVALQKLRGEEVQGSAFGGVVQELSDIDQFRAAVSSPGVSVIYFKESGNQQCEQIASFVNLLCIRYQSVNFLKFHLIQIKLCLWKVDVEKSSVIAKVGNVRIVPAFKIYKNGNRVNEMVCPSQQELESSVRCYSL</sequence>
<dbReference type="InterPro" id="IPR011990">
    <property type="entry name" value="TPR-like_helical_dom_sf"/>
</dbReference>
<dbReference type="AlphaFoldDB" id="A0A2G5EPU5"/>
<evidence type="ECO:0000259" key="3">
    <source>
        <dbReference type="Pfam" id="PF00085"/>
    </source>
</evidence>
<dbReference type="Pfam" id="PF00085">
    <property type="entry name" value="Thioredoxin"/>
    <property type="match status" value="1"/>
</dbReference>
<feature type="compositionally biased region" description="Low complexity" evidence="2">
    <location>
        <begin position="65"/>
        <end position="96"/>
    </location>
</feature>
<dbReference type="Pfam" id="PF14559">
    <property type="entry name" value="TPR_19"/>
    <property type="match status" value="1"/>
</dbReference>
<evidence type="ECO:0000256" key="2">
    <source>
        <dbReference type="SAM" id="MobiDB-lite"/>
    </source>
</evidence>
<dbReference type="PANTHER" id="PTHR46050">
    <property type="entry name" value="TPR REPEAT-CONTAINING THIOREDOXIN"/>
    <property type="match status" value="1"/>
</dbReference>
<dbReference type="OrthoDB" id="1902587at2759"/>
<dbReference type="PROSITE" id="PS50005">
    <property type="entry name" value="TPR"/>
    <property type="match status" value="1"/>
</dbReference>
<feature type="compositionally biased region" description="Polar residues" evidence="2">
    <location>
        <begin position="109"/>
        <end position="125"/>
    </location>
</feature>
<dbReference type="SMART" id="SM00028">
    <property type="entry name" value="TPR"/>
    <property type="match status" value="6"/>
</dbReference>